<evidence type="ECO:0000259" key="3">
    <source>
        <dbReference type="SMART" id="SM00062"/>
    </source>
</evidence>
<dbReference type="OrthoDB" id="5650461at2"/>
<sequence length="244" mass="26968">MKRLMLFILFICNFYAYGKPLIIGVPEFAPPFVSTSSGGTVFYGFNIDLMNSICKIIRMECAYKGMNLQKLFTSLNTGEVDIVLAPTPIVPTYNSDYIFSIPYLPSNVQFVTLKSNNTINTVKDLKGKKIGVLKYTLYGGLLEDNFQNLFELVEFPKIADMATALTNQDIDAVVLNANVAKYALSNSTTELKLIGEEVPIGNGYGILSLKKNAPLIKEINSALLKIEENGTYLTIYNTYFGDGG</sequence>
<dbReference type="SMART" id="SM00062">
    <property type="entry name" value="PBPb"/>
    <property type="match status" value="1"/>
</dbReference>
<feature type="domain" description="Solute-binding protein family 3/N-terminal" evidence="3">
    <location>
        <begin position="20"/>
        <end position="243"/>
    </location>
</feature>
<dbReference type="RefSeq" id="WP_035890195.1">
    <property type="nucleotide sequence ID" value="NZ_JNCF01000030.1"/>
</dbReference>
<dbReference type="Pfam" id="PF00497">
    <property type="entry name" value="SBP_bac_3"/>
    <property type="match status" value="1"/>
</dbReference>
<gene>
    <name evidence="4" type="ORF">EP47_02760</name>
</gene>
<protein>
    <submittedName>
        <fullName evidence="4">ABC transporter substrate-binding protein</fullName>
    </submittedName>
</protein>
<dbReference type="Proteomes" id="UP000054422">
    <property type="component" value="Unassembled WGS sequence"/>
</dbReference>
<dbReference type="SUPFAM" id="SSF53850">
    <property type="entry name" value="Periplasmic binding protein-like II"/>
    <property type="match status" value="1"/>
</dbReference>
<dbReference type="STRING" id="1498499.EP47_02760"/>
<organism evidence="4 5">
    <name type="scientific">Legionella norrlandica</name>
    <dbReference type="NCBI Taxonomy" id="1498499"/>
    <lineage>
        <taxon>Bacteria</taxon>
        <taxon>Pseudomonadati</taxon>
        <taxon>Pseudomonadota</taxon>
        <taxon>Gammaproteobacteria</taxon>
        <taxon>Legionellales</taxon>
        <taxon>Legionellaceae</taxon>
        <taxon>Legionella</taxon>
    </lineage>
</organism>
<dbReference type="PANTHER" id="PTHR35936:SF19">
    <property type="entry name" value="AMINO-ACID-BINDING PROTEIN YXEM-RELATED"/>
    <property type="match status" value="1"/>
</dbReference>
<dbReference type="Gene3D" id="3.40.190.10">
    <property type="entry name" value="Periplasmic binding protein-like II"/>
    <property type="match status" value="2"/>
</dbReference>
<evidence type="ECO:0000256" key="1">
    <source>
        <dbReference type="ARBA" id="ARBA00010333"/>
    </source>
</evidence>
<evidence type="ECO:0000313" key="5">
    <source>
        <dbReference type="Proteomes" id="UP000054422"/>
    </source>
</evidence>
<dbReference type="EMBL" id="JNCF01000030">
    <property type="protein sequence ID" value="KGP62991.1"/>
    <property type="molecule type" value="Genomic_DNA"/>
</dbReference>
<accession>A0A0A2STE3</accession>
<proteinExistence type="inferred from homology"/>
<reference evidence="4 5" key="1">
    <citation type="submission" date="2014-05" db="EMBL/GenBank/DDBJ databases">
        <authorList>
            <person name="Rizzardi K."/>
            <person name="Winiecka-Krusnell J."/>
            <person name="Ramliden M."/>
            <person name="Alm E."/>
            <person name="Andersson S."/>
            <person name="Byfors S."/>
        </authorList>
    </citation>
    <scope>NUCLEOTIDE SEQUENCE [LARGE SCALE GENOMIC DNA]</scope>
    <source>
        <strain evidence="4 5">LEGN</strain>
    </source>
</reference>
<name>A0A0A2STE3_9GAMM</name>
<keyword evidence="5" id="KW-1185">Reference proteome</keyword>
<evidence type="ECO:0000313" key="4">
    <source>
        <dbReference type="EMBL" id="KGP62991.1"/>
    </source>
</evidence>
<keyword evidence="2" id="KW-0732">Signal</keyword>
<dbReference type="PANTHER" id="PTHR35936">
    <property type="entry name" value="MEMBRANE-BOUND LYTIC MUREIN TRANSGLYCOSYLASE F"/>
    <property type="match status" value="1"/>
</dbReference>
<dbReference type="CDD" id="cd13622">
    <property type="entry name" value="PBP2_Arg_3"/>
    <property type="match status" value="1"/>
</dbReference>
<evidence type="ECO:0000256" key="2">
    <source>
        <dbReference type="ARBA" id="ARBA00022729"/>
    </source>
</evidence>
<dbReference type="InterPro" id="IPR001638">
    <property type="entry name" value="Solute-binding_3/MltF_N"/>
</dbReference>
<dbReference type="AlphaFoldDB" id="A0A0A2STE3"/>
<comment type="similarity">
    <text evidence="1">Belongs to the bacterial solute-binding protein 3 family.</text>
</comment>
<comment type="caution">
    <text evidence="4">The sequence shown here is derived from an EMBL/GenBank/DDBJ whole genome shotgun (WGS) entry which is preliminary data.</text>
</comment>